<accession>A0A1T4MAT1</accession>
<dbReference type="Pfam" id="PF07927">
    <property type="entry name" value="HicA_toxin"/>
    <property type="match status" value="1"/>
</dbReference>
<dbReference type="GeneID" id="95426499"/>
<dbReference type="RefSeq" id="WP_004380989.1">
    <property type="nucleotide sequence ID" value="NZ_CAURQX010000005.1"/>
</dbReference>
<dbReference type="STRING" id="28136.SAMN02745202_00679"/>
<evidence type="ECO:0000256" key="4">
    <source>
        <dbReference type="ARBA" id="ARBA00022759"/>
    </source>
</evidence>
<organism evidence="8 9">
    <name type="scientific">Segatella oulorum</name>
    <dbReference type="NCBI Taxonomy" id="28136"/>
    <lineage>
        <taxon>Bacteria</taxon>
        <taxon>Pseudomonadati</taxon>
        <taxon>Bacteroidota</taxon>
        <taxon>Bacteroidia</taxon>
        <taxon>Bacteroidales</taxon>
        <taxon>Prevotellaceae</taxon>
        <taxon>Segatella</taxon>
    </lineage>
</organism>
<dbReference type="GO" id="GO:0003729">
    <property type="term" value="F:mRNA binding"/>
    <property type="evidence" value="ECO:0007669"/>
    <property type="project" value="InterPro"/>
</dbReference>
<dbReference type="Proteomes" id="UP000190065">
    <property type="component" value="Unassembled WGS sequence"/>
</dbReference>
<dbReference type="GO" id="GO:0016787">
    <property type="term" value="F:hydrolase activity"/>
    <property type="evidence" value="ECO:0007669"/>
    <property type="project" value="UniProtKB-KW"/>
</dbReference>
<keyword evidence="3" id="KW-0540">Nuclease</keyword>
<evidence type="ECO:0000256" key="7">
    <source>
        <dbReference type="ARBA" id="ARBA00023016"/>
    </source>
</evidence>
<dbReference type="GO" id="GO:0004519">
    <property type="term" value="F:endonuclease activity"/>
    <property type="evidence" value="ECO:0007669"/>
    <property type="project" value="UniProtKB-KW"/>
</dbReference>
<evidence type="ECO:0000256" key="3">
    <source>
        <dbReference type="ARBA" id="ARBA00022722"/>
    </source>
</evidence>
<evidence type="ECO:0000256" key="2">
    <source>
        <dbReference type="ARBA" id="ARBA00022649"/>
    </source>
</evidence>
<reference evidence="8 9" key="1">
    <citation type="submission" date="2017-02" db="EMBL/GenBank/DDBJ databases">
        <authorList>
            <person name="Peterson S.W."/>
        </authorList>
    </citation>
    <scope>NUCLEOTIDE SEQUENCE [LARGE SCALE GENOMIC DNA]</scope>
    <source>
        <strain evidence="8 9">ATCC 43324</strain>
    </source>
</reference>
<dbReference type="AlphaFoldDB" id="A0A1T4MAT1"/>
<gene>
    <name evidence="8" type="ORF">SAMN02745202_00679</name>
</gene>
<dbReference type="EMBL" id="FUXK01000006">
    <property type="protein sequence ID" value="SJZ64113.1"/>
    <property type="molecule type" value="Genomic_DNA"/>
</dbReference>
<proteinExistence type="inferred from homology"/>
<evidence type="ECO:0000313" key="8">
    <source>
        <dbReference type="EMBL" id="SJZ64113.1"/>
    </source>
</evidence>
<name>A0A1T4MAT1_9BACT</name>
<dbReference type="Gene3D" id="3.30.920.30">
    <property type="entry name" value="Hypothetical protein"/>
    <property type="match status" value="1"/>
</dbReference>
<keyword evidence="6" id="KW-0694">RNA-binding</keyword>
<dbReference type="SUPFAM" id="SSF54786">
    <property type="entry name" value="YcfA/nrd intein domain"/>
    <property type="match status" value="1"/>
</dbReference>
<dbReference type="InterPro" id="IPR012933">
    <property type="entry name" value="HicA_mRNA_interferase"/>
</dbReference>
<comment type="similarity">
    <text evidence="1">Belongs to the HicA mRNA interferase family.</text>
</comment>
<evidence type="ECO:0000256" key="1">
    <source>
        <dbReference type="ARBA" id="ARBA00006620"/>
    </source>
</evidence>
<evidence type="ECO:0000256" key="6">
    <source>
        <dbReference type="ARBA" id="ARBA00022884"/>
    </source>
</evidence>
<evidence type="ECO:0000256" key="5">
    <source>
        <dbReference type="ARBA" id="ARBA00022801"/>
    </source>
</evidence>
<evidence type="ECO:0000313" key="9">
    <source>
        <dbReference type="Proteomes" id="UP000190065"/>
    </source>
</evidence>
<sequence length="64" mass="7551">MRRYKVKEVIKLLEADGWVLFATKGDHRQFKHPTRPGKVTVRGQQSEVLSQFLLNSIWKQAGWR</sequence>
<dbReference type="InterPro" id="IPR038570">
    <property type="entry name" value="HicA_sf"/>
</dbReference>
<keyword evidence="7" id="KW-0346">Stress response</keyword>
<protein>
    <submittedName>
        <fullName evidence="8">Predicted RNA binding protein YcfA, dsRBD-like fold, HicA-like mRNA interferase family</fullName>
    </submittedName>
</protein>
<keyword evidence="2" id="KW-1277">Toxin-antitoxin system</keyword>
<keyword evidence="5" id="KW-0378">Hydrolase</keyword>
<keyword evidence="4" id="KW-0255">Endonuclease</keyword>